<dbReference type="InterPro" id="IPR001610">
    <property type="entry name" value="PAC"/>
</dbReference>
<evidence type="ECO:0000259" key="15">
    <source>
        <dbReference type="PROSITE" id="PS50112"/>
    </source>
</evidence>
<keyword evidence="5" id="KW-0808">Transferase</keyword>
<comment type="caution">
    <text evidence="17">The sequence shown here is derived from an EMBL/GenBank/DDBJ whole genome shotgun (WGS) entry which is preliminary data.</text>
</comment>
<dbReference type="PANTHER" id="PTHR42878:SF7">
    <property type="entry name" value="SENSOR HISTIDINE KINASE GLRK"/>
    <property type="match status" value="1"/>
</dbReference>
<evidence type="ECO:0000259" key="14">
    <source>
        <dbReference type="PROSITE" id="PS50109"/>
    </source>
</evidence>
<keyword evidence="4" id="KW-0597">Phosphoprotein</keyword>
<keyword evidence="11" id="KW-0902">Two-component regulatory system</keyword>
<reference evidence="18" key="1">
    <citation type="journal article" date="2019" name="Int. J. Syst. Evol. Microbiol.">
        <title>The Global Catalogue of Microorganisms (GCM) 10K type strain sequencing project: providing services to taxonomists for standard genome sequencing and annotation.</title>
        <authorList>
            <consortium name="The Broad Institute Genomics Platform"/>
            <consortium name="The Broad Institute Genome Sequencing Center for Infectious Disease"/>
            <person name="Wu L."/>
            <person name="Ma J."/>
        </authorList>
    </citation>
    <scope>NUCLEOTIDE SEQUENCE [LARGE SCALE GENOMIC DNA]</scope>
    <source>
        <strain evidence="18">KCTC 52232</strain>
    </source>
</reference>
<dbReference type="SMART" id="SM00091">
    <property type="entry name" value="PAS"/>
    <property type="match status" value="2"/>
</dbReference>
<dbReference type="GO" id="GO:0005524">
    <property type="term" value="F:ATP binding"/>
    <property type="evidence" value="ECO:0007669"/>
    <property type="project" value="UniProtKB-KW"/>
</dbReference>
<keyword evidence="9 17" id="KW-0067">ATP-binding</keyword>
<dbReference type="InterPro" id="IPR036890">
    <property type="entry name" value="HATPase_C_sf"/>
</dbReference>
<keyword evidence="6" id="KW-0812">Transmembrane</keyword>
<dbReference type="InterPro" id="IPR035965">
    <property type="entry name" value="PAS-like_dom_sf"/>
</dbReference>
<feature type="domain" description="PAS" evidence="15">
    <location>
        <begin position="216"/>
        <end position="262"/>
    </location>
</feature>
<feature type="domain" description="Histidine kinase" evidence="14">
    <location>
        <begin position="352"/>
        <end position="565"/>
    </location>
</feature>
<dbReference type="Pfam" id="PF02518">
    <property type="entry name" value="HATPase_c"/>
    <property type="match status" value="1"/>
</dbReference>
<dbReference type="PROSITE" id="PS50113">
    <property type="entry name" value="PAC"/>
    <property type="match status" value="1"/>
</dbReference>
<accession>A0ABW5XSD3</accession>
<gene>
    <name evidence="17" type="ORF">ACFSYC_14850</name>
</gene>
<feature type="domain" description="PAC" evidence="16">
    <location>
        <begin position="296"/>
        <end position="348"/>
    </location>
</feature>
<dbReference type="PANTHER" id="PTHR42878">
    <property type="entry name" value="TWO-COMPONENT HISTIDINE KINASE"/>
    <property type="match status" value="1"/>
</dbReference>
<dbReference type="CDD" id="cd00082">
    <property type="entry name" value="HisKA"/>
    <property type="match status" value="1"/>
</dbReference>
<proteinExistence type="predicted"/>
<dbReference type="CDD" id="cd00075">
    <property type="entry name" value="HATPase"/>
    <property type="match status" value="1"/>
</dbReference>
<keyword evidence="7" id="KW-0547">Nucleotide-binding</keyword>
<dbReference type="PROSITE" id="PS50112">
    <property type="entry name" value="PAS"/>
    <property type="match status" value="2"/>
</dbReference>
<dbReference type="InterPro" id="IPR003594">
    <property type="entry name" value="HATPase_dom"/>
</dbReference>
<evidence type="ECO:0000313" key="17">
    <source>
        <dbReference type="EMBL" id="MFD2865977.1"/>
    </source>
</evidence>
<dbReference type="SUPFAM" id="SSF55785">
    <property type="entry name" value="PYP-like sensor domain (PAS domain)"/>
    <property type="match status" value="2"/>
</dbReference>
<feature type="domain" description="PAS" evidence="15">
    <location>
        <begin position="62"/>
        <end position="132"/>
    </location>
</feature>
<dbReference type="InterPro" id="IPR000700">
    <property type="entry name" value="PAS-assoc_C"/>
</dbReference>
<organism evidence="17 18">
    <name type="scientific">Mucilaginibacter antarcticus</name>
    <dbReference type="NCBI Taxonomy" id="1855725"/>
    <lineage>
        <taxon>Bacteria</taxon>
        <taxon>Pseudomonadati</taxon>
        <taxon>Bacteroidota</taxon>
        <taxon>Sphingobacteriia</taxon>
        <taxon>Sphingobacteriales</taxon>
        <taxon>Sphingobacteriaceae</taxon>
        <taxon>Mucilaginibacter</taxon>
    </lineage>
</organism>
<keyword evidence="13" id="KW-0175">Coiled coil</keyword>
<evidence type="ECO:0000256" key="6">
    <source>
        <dbReference type="ARBA" id="ARBA00022692"/>
    </source>
</evidence>
<evidence type="ECO:0000256" key="7">
    <source>
        <dbReference type="ARBA" id="ARBA00022741"/>
    </source>
</evidence>
<dbReference type="PROSITE" id="PS50109">
    <property type="entry name" value="HIS_KIN"/>
    <property type="match status" value="1"/>
</dbReference>
<dbReference type="Pfam" id="PF13426">
    <property type="entry name" value="PAS_9"/>
    <property type="match status" value="2"/>
</dbReference>
<name>A0ABW5XSD3_9SPHI</name>
<dbReference type="Gene3D" id="3.30.450.20">
    <property type="entry name" value="PAS domain"/>
    <property type="match status" value="2"/>
</dbReference>
<dbReference type="CDD" id="cd00130">
    <property type="entry name" value="PAS"/>
    <property type="match status" value="2"/>
</dbReference>
<evidence type="ECO:0000256" key="10">
    <source>
        <dbReference type="ARBA" id="ARBA00022989"/>
    </source>
</evidence>
<evidence type="ECO:0000256" key="2">
    <source>
        <dbReference type="ARBA" id="ARBA00004141"/>
    </source>
</evidence>
<dbReference type="Gene3D" id="1.10.287.130">
    <property type="match status" value="1"/>
</dbReference>
<evidence type="ECO:0000259" key="16">
    <source>
        <dbReference type="PROSITE" id="PS50113"/>
    </source>
</evidence>
<dbReference type="InterPro" id="IPR036097">
    <property type="entry name" value="HisK_dim/P_sf"/>
</dbReference>
<sequence length="566" mass="63518">MEHTPTYNNLLTEVEHLKSTLKEAEFRLEEANEMLEAIRSGEIDALIVKAPHGHQLYTLKTSDYSYRIFVEQMTTGAVTLNRDGQILYCNSRFAIMTGHPLEKVIGKNFFSFFNNTGEQDCKTLLDGSWENETKAELLLIDRQENEIPVLLSMQTLDLEDGTSMSVIITDLSLQKQQQALLEAKNIALQQARKVADELNANLEQTVRDRTRELYANQERLSRILETMAEGVGIIDTTGRMTYANPMAQKILGLELTDIKARTYHDPKWKNFRIDGSPLPDDEHPMAITLSTGKPVYDYEIAIQPDNGERFYISVNAAPIRDEEGVIIAGIGTFMDVTNRRKAIQQKDEFISVASHELRTPITSLKASLQLLDRMKDNPTKAMPHLIEQSNKSLNKVSVLVADLLNATKLTEGQISLNKSRFFAKDLISECCHHIRFEGKYEIIASGDDLLTIEADKDKIDQVLDNLVNNAAKYAPASKQIFINYTGEGDIAKFSVTDHGPGIPAHKLPHLFDRYYRVDSGGHQYSGLGLGLYICSEIIKRHGGTIGVESNHGKGSTFWFTLPIGQP</sequence>
<evidence type="ECO:0000256" key="11">
    <source>
        <dbReference type="ARBA" id="ARBA00023012"/>
    </source>
</evidence>
<evidence type="ECO:0000256" key="13">
    <source>
        <dbReference type="SAM" id="Coils"/>
    </source>
</evidence>
<keyword evidence="10" id="KW-1133">Transmembrane helix</keyword>
<dbReference type="RefSeq" id="WP_377129209.1">
    <property type="nucleotide sequence ID" value="NZ_JBHUON010000019.1"/>
</dbReference>
<feature type="coiled-coil region" evidence="13">
    <location>
        <begin position="181"/>
        <end position="208"/>
    </location>
</feature>
<dbReference type="EMBL" id="JBHUON010000019">
    <property type="protein sequence ID" value="MFD2865977.1"/>
    <property type="molecule type" value="Genomic_DNA"/>
</dbReference>
<keyword evidence="8" id="KW-0418">Kinase</keyword>
<dbReference type="InterPro" id="IPR004358">
    <property type="entry name" value="Sig_transdc_His_kin-like_C"/>
</dbReference>
<dbReference type="InterPro" id="IPR005467">
    <property type="entry name" value="His_kinase_dom"/>
</dbReference>
<dbReference type="NCBIfam" id="TIGR00229">
    <property type="entry name" value="sensory_box"/>
    <property type="match status" value="2"/>
</dbReference>
<dbReference type="EC" id="2.7.13.3" evidence="3"/>
<protein>
    <recommendedName>
        <fullName evidence="3">histidine kinase</fullName>
        <ecNumber evidence="3">2.7.13.3</ecNumber>
    </recommendedName>
</protein>
<dbReference type="SUPFAM" id="SSF47384">
    <property type="entry name" value="Homodimeric domain of signal transducing histidine kinase"/>
    <property type="match status" value="1"/>
</dbReference>
<dbReference type="SMART" id="SM00387">
    <property type="entry name" value="HATPase_c"/>
    <property type="match status" value="1"/>
</dbReference>
<dbReference type="Gene3D" id="3.30.565.10">
    <property type="entry name" value="Histidine kinase-like ATPase, C-terminal domain"/>
    <property type="match status" value="1"/>
</dbReference>
<keyword evidence="12" id="KW-0472">Membrane</keyword>
<dbReference type="PRINTS" id="PR00344">
    <property type="entry name" value="BCTRLSENSOR"/>
</dbReference>
<evidence type="ECO:0000256" key="9">
    <source>
        <dbReference type="ARBA" id="ARBA00022840"/>
    </source>
</evidence>
<evidence type="ECO:0000256" key="1">
    <source>
        <dbReference type="ARBA" id="ARBA00000085"/>
    </source>
</evidence>
<dbReference type="InterPro" id="IPR000014">
    <property type="entry name" value="PAS"/>
</dbReference>
<evidence type="ECO:0000256" key="5">
    <source>
        <dbReference type="ARBA" id="ARBA00022679"/>
    </source>
</evidence>
<dbReference type="SMART" id="SM00388">
    <property type="entry name" value="HisKA"/>
    <property type="match status" value="1"/>
</dbReference>
<keyword evidence="18" id="KW-1185">Reference proteome</keyword>
<comment type="subcellular location">
    <subcellularLocation>
        <location evidence="2">Membrane</location>
        <topology evidence="2">Multi-pass membrane protein</topology>
    </subcellularLocation>
</comment>
<dbReference type="InterPro" id="IPR003661">
    <property type="entry name" value="HisK_dim/P_dom"/>
</dbReference>
<evidence type="ECO:0000256" key="3">
    <source>
        <dbReference type="ARBA" id="ARBA00012438"/>
    </source>
</evidence>
<dbReference type="Pfam" id="PF00512">
    <property type="entry name" value="HisKA"/>
    <property type="match status" value="1"/>
</dbReference>
<evidence type="ECO:0000313" key="18">
    <source>
        <dbReference type="Proteomes" id="UP001597601"/>
    </source>
</evidence>
<evidence type="ECO:0000256" key="8">
    <source>
        <dbReference type="ARBA" id="ARBA00022777"/>
    </source>
</evidence>
<dbReference type="InterPro" id="IPR050351">
    <property type="entry name" value="BphY/WalK/GraS-like"/>
</dbReference>
<dbReference type="Proteomes" id="UP001597601">
    <property type="component" value="Unassembled WGS sequence"/>
</dbReference>
<comment type="catalytic activity">
    <reaction evidence="1">
        <text>ATP + protein L-histidine = ADP + protein N-phospho-L-histidine.</text>
        <dbReference type="EC" id="2.7.13.3"/>
    </reaction>
</comment>
<feature type="coiled-coil region" evidence="13">
    <location>
        <begin position="7"/>
        <end position="41"/>
    </location>
</feature>
<dbReference type="SMART" id="SM00086">
    <property type="entry name" value="PAC"/>
    <property type="match status" value="1"/>
</dbReference>
<evidence type="ECO:0000256" key="12">
    <source>
        <dbReference type="ARBA" id="ARBA00023136"/>
    </source>
</evidence>
<dbReference type="SUPFAM" id="SSF55874">
    <property type="entry name" value="ATPase domain of HSP90 chaperone/DNA topoisomerase II/histidine kinase"/>
    <property type="match status" value="1"/>
</dbReference>
<evidence type="ECO:0000256" key="4">
    <source>
        <dbReference type="ARBA" id="ARBA00022553"/>
    </source>
</evidence>